<comment type="caution">
    <text evidence="8">The sequence shown here is derived from an EMBL/GenBank/DDBJ whole genome shotgun (WGS) entry which is preliminary data.</text>
</comment>
<dbReference type="InterPro" id="IPR020806">
    <property type="entry name" value="PKS_PP-bd"/>
</dbReference>
<dbReference type="Pfam" id="PF00550">
    <property type="entry name" value="PP-binding"/>
    <property type="match status" value="1"/>
</dbReference>
<evidence type="ECO:0000313" key="8">
    <source>
        <dbReference type="EMBL" id="KYC36940.1"/>
    </source>
</evidence>
<evidence type="ECO:0000256" key="3">
    <source>
        <dbReference type="ARBA" id="ARBA00022553"/>
    </source>
</evidence>
<protein>
    <submittedName>
        <fullName evidence="8">AMP-dependent synthetase</fullName>
    </submittedName>
</protein>
<sequence>MQHDFFSVHSPQEATSVNLLRYRTLQQPNQVPYTFLVDGETEEVSFTYETLDRKARAIAALLQSMKAFGERVLLLYPPGLEFIAAFFASLYAGVTAVPVYPPRGKQRMTRLQAIAQDAQATKALTTSSVITNLAQSFKEEPELAALQCIATDEIAIDLADDWFFPEIANNSLALLQYTSGTTGNPKGVMVNHDNLLYNSALIYQSFEHTPDSRGVIWLPPYHDMGLIGGVLQPLYGGFSVTLMSPESFLQKPFRWLKAISDYQATTTGGPNFAYDLCVDKITDEQRKHLDLSSWEVAFNGAEPVRAETIERFSVTFADCGFRRSAFYPCYGMAETTLIVSGGWKKDPPVIRFVKEQAFKQNLIVTTNSESENARAIVGVGHSSLDQKIVIANPESLTRCLDGQIGEIWVAGSSVAGGYWKKPEETQQIFNAQLQDTQEGPFLRTGDLGFLLDGELFITGRLKDMMIIRGQNHYPQDIELTVQNSHPALRPNCGAAFSVEVEGVEQLVITQEVERTYLRQLDVDEVVKAIRQAVSEQHQLQVYAIVLLKTASIPKTSSGKIQRHACRVGFLDGSLDVVGDWTANLEQTDLLQLQAEVKDFWEQAHSSDVNKSEVEQKSLKPTFTEKEIQTWLISHLALYLNIPPDEIDIQEPFTAYGLDSAVAVSMTGELGQWIGCELAIILFWEYPSIEILAQYLAEEYNSLPSIQSNVS</sequence>
<dbReference type="Proteomes" id="UP000076925">
    <property type="component" value="Unassembled WGS sequence"/>
</dbReference>
<evidence type="ECO:0000256" key="4">
    <source>
        <dbReference type="ARBA" id="ARBA00022598"/>
    </source>
</evidence>
<dbReference type="InterPro" id="IPR040097">
    <property type="entry name" value="FAAL/FAAC"/>
</dbReference>
<dbReference type="STRING" id="128403.WA1_45630"/>
<dbReference type="InterPro" id="IPR042099">
    <property type="entry name" value="ANL_N_sf"/>
</dbReference>
<keyword evidence="5" id="KW-0276">Fatty acid metabolism</keyword>
<dbReference type="PROSITE" id="PS50075">
    <property type="entry name" value="CARRIER"/>
    <property type="match status" value="1"/>
</dbReference>
<proteinExistence type="inferred from homology"/>
<dbReference type="Gene3D" id="1.10.1200.10">
    <property type="entry name" value="ACP-like"/>
    <property type="match status" value="1"/>
</dbReference>
<dbReference type="FunFam" id="3.40.50.12780:FF:000013">
    <property type="entry name" value="Long-chain-fatty-acid--AMP ligase FadD32"/>
    <property type="match status" value="1"/>
</dbReference>
<dbReference type="Gene3D" id="3.30.300.30">
    <property type="match status" value="1"/>
</dbReference>
<evidence type="ECO:0000256" key="6">
    <source>
        <dbReference type="ARBA" id="ARBA00023098"/>
    </source>
</evidence>
<feature type="domain" description="Carrier" evidence="7">
    <location>
        <begin position="625"/>
        <end position="699"/>
    </location>
</feature>
<keyword evidence="4" id="KW-0436">Ligase</keyword>
<keyword evidence="2" id="KW-0596">Phosphopantetheine</keyword>
<dbReference type="GO" id="GO:0031177">
    <property type="term" value="F:phosphopantetheine binding"/>
    <property type="evidence" value="ECO:0007669"/>
    <property type="project" value="InterPro"/>
</dbReference>
<dbReference type="InterPro" id="IPR025110">
    <property type="entry name" value="AMP-bd_C"/>
</dbReference>
<dbReference type="SUPFAM" id="SSF47336">
    <property type="entry name" value="ACP-like"/>
    <property type="match status" value="1"/>
</dbReference>
<dbReference type="GO" id="GO:0071766">
    <property type="term" value="P:Actinobacterium-type cell wall biogenesis"/>
    <property type="evidence" value="ECO:0007669"/>
    <property type="project" value="UniProtKB-ARBA"/>
</dbReference>
<dbReference type="InterPro" id="IPR045851">
    <property type="entry name" value="AMP-bd_C_sf"/>
</dbReference>
<dbReference type="GO" id="GO:0005886">
    <property type="term" value="C:plasma membrane"/>
    <property type="evidence" value="ECO:0007669"/>
    <property type="project" value="TreeGrafter"/>
</dbReference>
<dbReference type="AlphaFoldDB" id="A0A139WWY3"/>
<evidence type="ECO:0000256" key="1">
    <source>
        <dbReference type="ARBA" id="ARBA00006432"/>
    </source>
</evidence>
<keyword evidence="9" id="KW-1185">Reference proteome</keyword>
<dbReference type="PROSITE" id="PS00455">
    <property type="entry name" value="AMP_BINDING"/>
    <property type="match status" value="1"/>
</dbReference>
<dbReference type="GO" id="GO:0016874">
    <property type="term" value="F:ligase activity"/>
    <property type="evidence" value="ECO:0007669"/>
    <property type="project" value="UniProtKB-KW"/>
</dbReference>
<evidence type="ECO:0000256" key="5">
    <source>
        <dbReference type="ARBA" id="ARBA00022832"/>
    </source>
</evidence>
<evidence type="ECO:0000259" key="7">
    <source>
        <dbReference type="PROSITE" id="PS50075"/>
    </source>
</evidence>
<keyword evidence="6" id="KW-0443">Lipid metabolism</keyword>
<dbReference type="InterPro" id="IPR020845">
    <property type="entry name" value="AMP-binding_CS"/>
</dbReference>
<dbReference type="OrthoDB" id="9803968at2"/>
<dbReference type="InterPro" id="IPR000873">
    <property type="entry name" value="AMP-dep_synth/lig_dom"/>
</dbReference>
<dbReference type="PANTHER" id="PTHR22754:SF32">
    <property type="entry name" value="DISCO-INTERACTING PROTEIN 2"/>
    <property type="match status" value="1"/>
</dbReference>
<dbReference type="RefSeq" id="WP_017744202.1">
    <property type="nucleotide sequence ID" value="NZ_KQ976354.1"/>
</dbReference>
<gene>
    <name evidence="8" type="ORF">WA1_45630</name>
</gene>
<dbReference type="Gene3D" id="3.40.50.12780">
    <property type="entry name" value="N-terminal domain of ligase-like"/>
    <property type="match status" value="1"/>
</dbReference>
<dbReference type="EMBL" id="ANNX02000047">
    <property type="protein sequence ID" value="KYC36940.1"/>
    <property type="molecule type" value="Genomic_DNA"/>
</dbReference>
<dbReference type="Pfam" id="PF00501">
    <property type="entry name" value="AMP-binding"/>
    <property type="match status" value="1"/>
</dbReference>
<dbReference type="InterPro" id="IPR036736">
    <property type="entry name" value="ACP-like_sf"/>
</dbReference>
<dbReference type="SMART" id="SM00823">
    <property type="entry name" value="PKS_PP"/>
    <property type="match status" value="1"/>
</dbReference>
<dbReference type="InterPro" id="IPR009081">
    <property type="entry name" value="PP-bd_ACP"/>
</dbReference>
<dbReference type="PANTHER" id="PTHR22754">
    <property type="entry name" value="DISCO-INTERACTING PROTEIN 2 DIP2 -RELATED"/>
    <property type="match status" value="1"/>
</dbReference>
<dbReference type="GO" id="GO:0070566">
    <property type="term" value="F:adenylyltransferase activity"/>
    <property type="evidence" value="ECO:0007669"/>
    <property type="project" value="TreeGrafter"/>
</dbReference>
<dbReference type="SUPFAM" id="SSF56801">
    <property type="entry name" value="Acetyl-CoA synthetase-like"/>
    <property type="match status" value="1"/>
</dbReference>
<evidence type="ECO:0000313" key="9">
    <source>
        <dbReference type="Proteomes" id="UP000076925"/>
    </source>
</evidence>
<dbReference type="GO" id="GO:0006633">
    <property type="term" value="P:fatty acid biosynthetic process"/>
    <property type="evidence" value="ECO:0007669"/>
    <property type="project" value="TreeGrafter"/>
</dbReference>
<keyword evidence="3" id="KW-0597">Phosphoprotein</keyword>
<comment type="similarity">
    <text evidence="1">Belongs to the ATP-dependent AMP-binding enzyme family.</text>
</comment>
<dbReference type="CDD" id="cd05931">
    <property type="entry name" value="FAAL"/>
    <property type="match status" value="1"/>
</dbReference>
<accession>A0A139WWY3</accession>
<name>A0A139WWY3_9CYAN</name>
<reference evidence="8 9" key="1">
    <citation type="journal article" date="2013" name="Genome Biol. Evol.">
        <title>Genomes of Stigonematalean cyanobacteria (subsection V) and the evolution of oxygenic photosynthesis from prokaryotes to plastids.</title>
        <authorList>
            <person name="Dagan T."/>
            <person name="Roettger M."/>
            <person name="Stucken K."/>
            <person name="Landan G."/>
            <person name="Koch R."/>
            <person name="Major P."/>
            <person name="Gould S.B."/>
            <person name="Goremykin V.V."/>
            <person name="Rippka R."/>
            <person name="Tandeau de Marsac N."/>
            <person name="Gugger M."/>
            <person name="Lockhart P.J."/>
            <person name="Allen J.F."/>
            <person name="Brune I."/>
            <person name="Maus I."/>
            <person name="Puhler A."/>
            <person name="Martin W.F."/>
        </authorList>
    </citation>
    <scope>NUCLEOTIDE SEQUENCE [LARGE SCALE GENOMIC DNA]</scope>
    <source>
        <strain evidence="8 9">PCC 7110</strain>
    </source>
</reference>
<dbReference type="SMART" id="SM01294">
    <property type="entry name" value="PKS_PP_betabranch"/>
    <property type="match status" value="1"/>
</dbReference>
<evidence type="ECO:0000256" key="2">
    <source>
        <dbReference type="ARBA" id="ARBA00022450"/>
    </source>
</evidence>
<organism evidence="8 9">
    <name type="scientific">Scytonema hofmannii PCC 7110</name>
    <dbReference type="NCBI Taxonomy" id="128403"/>
    <lineage>
        <taxon>Bacteria</taxon>
        <taxon>Bacillati</taxon>
        <taxon>Cyanobacteriota</taxon>
        <taxon>Cyanophyceae</taxon>
        <taxon>Nostocales</taxon>
        <taxon>Scytonemataceae</taxon>
        <taxon>Scytonema</taxon>
    </lineage>
</organism>
<dbReference type="Pfam" id="PF23024">
    <property type="entry name" value="AMP-dom_DIP2-like"/>
    <property type="match status" value="1"/>
</dbReference>